<dbReference type="PANTHER" id="PTHR31793:SF27">
    <property type="entry name" value="NOVEL THIOESTERASE SUPERFAMILY DOMAIN AND SAPOSIN A-TYPE DOMAIN CONTAINING PROTEIN (0610012H03RIK)"/>
    <property type="match status" value="1"/>
</dbReference>
<organism evidence="3 4">
    <name type="scientific">Chryseobacterium indologenes</name>
    <name type="common">Flavobacterium indologenes</name>
    <dbReference type="NCBI Taxonomy" id="253"/>
    <lineage>
        <taxon>Bacteria</taxon>
        <taxon>Pseudomonadati</taxon>
        <taxon>Bacteroidota</taxon>
        <taxon>Flavobacteriia</taxon>
        <taxon>Flavobacteriales</taxon>
        <taxon>Weeksellaceae</taxon>
        <taxon>Chryseobacterium group</taxon>
        <taxon>Chryseobacterium</taxon>
    </lineage>
</organism>
<reference evidence="3 4" key="1">
    <citation type="journal article" date="2015" name="Genom Data">
        <title>Draft genome sequence of a multidrug-resistant Chryseobacterium indologenes isolate from Malaysia.</title>
        <authorList>
            <person name="Yu C.Y."/>
            <person name="Ang G.Y."/>
            <person name="Cheng H.J."/>
            <person name="Cheong Y.M."/>
            <person name="Yin W.F."/>
            <person name="Chan K.G."/>
        </authorList>
    </citation>
    <scope>NUCLEOTIDE SEQUENCE [LARGE SCALE GENOMIC DNA]</scope>
    <source>
        <strain evidence="3 4">CI_885</strain>
    </source>
</reference>
<proteinExistence type="inferred from homology"/>
<protein>
    <submittedName>
        <fullName evidence="3">Uncharacterized protein</fullName>
    </submittedName>
</protein>
<dbReference type="Proteomes" id="UP000037953">
    <property type="component" value="Unassembled WGS sequence"/>
</dbReference>
<dbReference type="AlphaFoldDB" id="A0A0N0ITW1"/>
<dbReference type="Gene3D" id="3.10.129.10">
    <property type="entry name" value="Hotdog Thioesterase"/>
    <property type="match status" value="1"/>
</dbReference>
<reference evidence="4" key="2">
    <citation type="submission" date="2015-09" db="EMBL/GenBank/DDBJ databases">
        <title>Draft genome sequence of a multidrug-resistant Chryseobacterium indologenes isolate from Malaysia.</title>
        <authorList>
            <person name="Yu C.Y."/>
            <person name="Ang G.Y."/>
            <person name="Chan K.-G."/>
        </authorList>
    </citation>
    <scope>NUCLEOTIDE SEQUENCE [LARGE SCALE GENOMIC DNA]</scope>
    <source>
        <strain evidence="4">CI_885</strain>
    </source>
</reference>
<dbReference type="PIRSF" id="PIRSF003230">
    <property type="entry name" value="YbgC"/>
    <property type="match status" value="1"/>
</dbReference>
<evidence type="ECO:0000256" key="1">
    <source>
        <dbReference type="ARBA" id="ARBA00005953"/>
    </source>
</evidence>
<comment type="caution">
    <text evidence="3">The sequence shown here is derived from an EMBL/GenBank/DDBJ whole genome shotgun (WGS) entry which is preliminary data.</text>
</comment>
<dbReference type="RefSeq" id="WP_062703442.1">
    <property type="nucleotide sequence ID" value="NZ_LJOD01000026.1"/>
</dbReference>
<name>A0A0N0ITW1_CHRID</name>
<dbReference type="CDD" id="cd00586">
    <property type="entry name" value="4HBT"/>
    <property type="match status" value="1"/>
</dbReference>
<gene>
    <name evidence="3" type="ORF">AOB46_22005</name>
</gene>
<dbReference type="OrthoDB" id="9800856at2"/>
<sequence length="139" mass="16539">MVDIVEELQYNQDVNYSDVDSMGVVHHSRYMVYFENARFRLVKDLLHISKEEFLEMKIDFPVISLECDYLKSIRFQEEIRIRIKLSFAPKIPRLKFEYQIVNAQDEVLSKAKTVHLLTRAGTPLIGYPERLKHKLYECL</sequence>
<evidence type="ECO:0000313" key="3">
    <source>
        <dbReference type="EMBL" id="KPE49074.1"/>
    </source>
</evidence>
<dbReference type="SUPFAM" id="SSF54637">
    <property type="entry name" value="Thioesterase/thiol ester dehydrase-isomerase"/>
    <property type="match status" value="1"/>
</dbReference>
<keyword evidence="2" id="KW-0378">Hydrolase</keyword>
<dbReference type="InterPro" id="IPR029069">
    <property type="entry name" value="HotDog_dom_sf"/>
</dbReference>
<dbReference type="PANTHER" id="PTHR31793">
    <property type="entry name" value="4-HYDROXYBENZOYL-COA THIOESTERASE FAMILY MEMBER"/>
    <property type="match status" value="1"/>
</dbReference>
<dbReference type="PATRIC" id="fig|253.9.peg.2830"/>
<accession>A0A0N0ITW1</accession>
<comment type="similarity">
    <text evidence="1">Belongs to the 4-hydroxybenzoyl-CoA thioesterase family.</text>
</comment>
<dbReference type="InterPro" id="IPR050563">
    <property type="entry name" value="4-hydroxybenzoyl-CoA_TE"/>
</dbReference>
<dbReference type="EMBL" id="LJOD01000026">
    <property type="protein sequence ID" value="KPE49074.1"/>
    <property type="molecule type" value="Genomic_DNA"/>
</dbReference>
<dbReference type="InterPro" id="IPR006684">
    <property type="entry name" value="YbgC/YbaW"/>
</dbReference>
<evidence type="ECO:0000313" key="4">
    <source>
        <dbReference type="Proteomes" id="UP000037953"/>
    </source>
</evidence>
<evidence type="ECO:0000256" key="2">
    <source>
        <dbReference type="ARBA" id="ARBA00022801"/>
    </source>
</evidence>
<dbReference type="Pfam" id="PF13279">
    <property type="entry name" value="4HBT_2"/>
    <property type="match status" value="1"/>
</dbReference>
<dbReference type="GO" id="GO:0047617">
    <property type="term" value="F:fatty acyl-CoA hydrolase activity"/>
    <property type="evidence" value="ECO:0007669"/>
    <property type="project" value="TreeGrafter"/>
</dbReference>